<evidence type="ECO:0000313" key="2">
    <source>
        <dbReference type="EMBL" id="UZP75211.1"/>
    </source>
</evidence>
<gene>
    <name evidence="2" type="ORF">E0F26_10900</name>
</gene>
<dbReference type="EMBL" id="CP036501">
    <property type="protein sequence ID" value="UZP75211.1"/>
    <property type="molecule type" value="Genomic_DNA"/>
</dbReference>
<sequence>MASPSSSQARLAKEVQFGNIEVPVDVPLIRQSTSTNCGLASLAMLLTYFSESPVSLAQLEQTGALLHHDSANRRSRDGYSVGELQALARAYGVSLSTERVTSLKLRRLQYPLLAWIDLGGNGHFTVVQSLSDTKVVLADPTRGYLKLGPATWSRLWLKGPKGIVLYVSGKTP</sequence>
<reference evidence="2 3" key="1">
    <citation type="submission" date="2019-02" db="EMBL/GenBank/DDBJ databases">
        <title>Halieaceae_genomes.</title>
        <authorList>
            <person name="Li S.-H."/>
        </authorList>
    </citation>
    <scope>NUCLEOTIDE SEQUENCE [LARGE SCALE GENOMIC DNA]</scope>
    <source>
        <strain evidence="2 3">JH123</strain>
    </source>
</reference>
<name>A0ABY6QAE2_9GAMM</name>
<dbReference type="InterPro" id="IPR005074">
    <property type="entry name" value="Peptidase_C39"/>
</dbReference>
<evidence type="ECO:0000313" key="3">
    <source>
        <dbReference type="Proteomes" id="UP001317963"/>
    </source>
</evidence>
<protein>
    <recommendedName>
        <fullName evidence="1">Peptidase C39 domain-containing protein</fullName>
    </recommendedName>
</protein>
<evidence type="ECO:0000259" key="1">
    <source>
        <dbReference type="PROSITE" id="PS50990"/>
    </source>
</evidence>
<dbReference type="Proteomes" id="UP001317963">
    <property type="component" value="Chromosome"/>
</dbReference>
<proteinExistence type="predicted"/>
<feature type="domain" description="Peptidase C39" evidence="1">
    <location>
        <begin position="31"/>
        <end position="163"/>
    </location>
</feature>
<accession>A0ABY6QAE2</accession>
<organism evidence="2 3">
    <name type="scientific">Candidatus Paraluminiphilus aquimaris</name>
    <dbReference type="NCBI Taxonomy" id="2518994"/>
    <lineage>
        <taxon>Bacteria</taxon>
        <taxon>Pseudomonadati</taxon>
        <taxon>Pseudomonadota</taxon>
        <taxon>Gammaproteobacteria</taxon>
        <taxon>Cellvibrionales</taxon>
        <taxon>Halieaceae</taxon>
        <taxon>Candidatus Paraluminiphilus</taxon>
    </lineage>
</organism>
<dbReference type="Pfam" id="PF03412">
    <property type="entry name" value="Peptidase_C39"/>
    <property type="match status" value="1"/>
</dbReference>
<dbReference type="Gene3D" id="3.90.70.10">
    <property type="entry name" value="Cysteine proteinases"/>
    <property type="match status" value="1"/>
</dbReference>
<dbReference type="PROSITE" id="PS50990">
    <property type="entry name" value="PEPTIDASE_C39"/>
    <property type="match status" value="1"/>
</dbReference>
<keyword evidence="3" id="KW-1185">Reference proteome</keyword>